<evidence type="ECO:0000256" key="1">
    <source>
        <dbReference type="ARBA" id="ARBA00022448"/>
    </source>
</evidence>
<dbReference type="InterPro" id="IPR017927">
    <property type="entry name" value="FAD-bd_FR_type"/>
</dbReference>
<evidence type="ECO:0000313" key="7">
    <source>
        <dbReference type="EMBL" id="MEB4590671.1"/>
    </source>
</evidence>
<dbReference type="CDD" id="cd00207">
    <property type="entry name" value="fer2"/>
    <property type="match status" value="1"/>
</dbReference>
<keyword evidence="3" id="KW-0274">FAD</keyword>
<dbReference type="PROSITE" id="PS00197">
    <property type="entry name" value="2FE2S_FER_1"/>
    <property type="match status" value="1"/>
</dbReference>
<feature type="domain" description="FAD-binding FR-type" evidence="6">
    <location>
        <begin position="102"/>
        <end position="203"/>
    </location>
</feature>
<keyword evidence="2" id="KW-0285">Flavoprotein</keyword>
<dbReference type="Gene3D" id="2.40.30.10">
    <property type="entry name" value="Translation factors"/>
    <property type="match status" value="1"/>
</dbReference>
<dbReference type="PANTHER" id="PTHR43644">
    <property type="entry name" value="NA(+)-TRANSLOCATING NADH-QUINONE REDUCTASE SUBUNIT"/>
    <property type="match status" value="1"/>
</dbReference>
<dbReference type="InterPro" id="IPR001433">
    <property type="entry name" value="OxRdtase_FAD/NAD-bd"/>
</dbReference>
<gene>
    <name evidence="7" type="ORF">VSS37_06750</name>
</gene>
<dbReference type="Gene3D" id="3.40.50.80">
    <property type="entry name" value="Nucleotide-binding domain of ferredoxin-NADP reductase (FNR) module"/>
    <property type="match status" value="1"/>
</dbReference>
<dbReference type="PANTHER" id="PTHR43644:SF1">
    <property type="entry name" value="NAD(P)H-FLAVIN REDUCTASE"/>
    <property type="match status" value="1"/>
</dbReference>
<dbReference type="InterPro" id="IPR008333">
    <property type="entry name" value="Cbr1-like_FAD-bd_dom"/>
</dbReference>
<dbReference type="SUPFAM" id="SSF63380">
    <property type="entry name" value="Riboflavin synthase domain-like"/>
    <property type="match status" value="1"/>
</dbReference>
<dbReference type="Pfam" id="PF00175">
    <property type="entry name" value="NAD_binding_1"/>
    <property type="match status" value="1"/>
</dbReference>
<reference evidence="7 8" key="2">
    <citation type="submission" date="2024-01" db="EMBL/GenBank/DDBJ databases">
        <authorList>
            <person name="Xie X."/>
        </authorList>
    </citation>
    <scope>NUCLEOTIDE SEQUENCE [LARGE SCALE GENOMIC DNA]</scope>
    <source>
        <strain evidence="7">SCUT-1</strain>
    </source>
</reference>
<dbReference type="Pfam" id="PF00111">
    <property type="entry name" value="Fer2"/>
    <property type="match status" value="1"/>
</dbReference>
<dbReference type="PRINTS" id="PR00410">
    <property type="entry name" value="PHEHYDRXLASE"/>
</dbReference>
<keyword evidence="7" id="KW-0560">Oxidoreductase</keyword>
<dbReference type="InterPro" id="IPR012675">
    <property type="entry name" value="Beta-grasp_dom_sf"/>
</dbReference>
<dbReference type="RefSeq" id="WP_324694034.1">
    <property type="nucleotide sequence ID" value="NZ_JAYMYJ010000050.1"/>
</dbReference>
<keyword evidence="1" id="KW-0813">Transport</keyword>
<dbReference type="CDD" id="cd06211">
    <property type="entry name" value="phenol_2-monooxygenase_like"/>
    <property type="match status" value="1"/>
</dbReference>
<dbReference type="Pfam" id="PF00970">
    <property type="entry name" value="FAD_binding_6"/>
    <property type="match status" value="1"/>
</dbReference>
<evidence type="ECO:0000313" key="8">
    <source>
        <dbReference type="Proteomes" id="UP001308005"/>
    </source>
</evidence>
<dbReference type="Gene3D" id="3.10.20.30">
    <property type="match status" value="1"/>
</dbReference>
<dbReference type="SUPFAM" id="SSF52343">
    <property type="entry name" value="Ferredoxin reductase-like, C-terminal NADP-linked domain"/>
    <property type="match status" value="1"/>
</dbReference>
<evidence type="ECO:0000256" key="3">
    <source>
        <dbReference type="ARBA" id="ARBA00022827"/>
    </source>
</evidence>
<comment type="caution">
    <text evidence="7">The sequence shown here is derived from an EMBL/GenBank/DDBJ whole genome shotgun (WGS) entry which is preliminary data.</text>
</comment>
<dbReference type="PROSITE" id="PS51085">
    <property type="entry name" value="2FE2S_FER_2"/>
    <property type="match status" value="1"/>
</dbReference>
<evidence type="ECO:0000259" key="6">
    <source>
        <dbReference type="PROSITE" id="PS51384"/>
    </source>
</evidence>
<protein>
    <submittedName>
        <fullName evidence="7">Phenol 2-monooxygenase domain-containing protein</fullName>
        <ecNumber evidence="7">1.14.13.-</ecNumber>
    </submittedName>
</protein>
<dbReference type="InterPro" id="IPR001041">
    <property type="entry name" value="2Fe-2S_ferredoxin-type"/>
</dbReference>
<keyword evidence="8" id="KW-1185">Reference proteome</keyword>
<proteinExistence type="predicted"/>
<dbReference type="InterPro" id="IPR017938">
    <property type="entry name" value="Riboflavin_synthase-like_b-brl"/>
</dbReference>
<dbReference type="InterPro" id="IPR039261">
    <property type="entry name" value="FNR_nucleotide-bd"/>
</dbReference>
<organism evidence="7 8">
    <name type="scientific">Candidatus Thiothrix phosphatis</name>
    <dbReference type="NCBI Taxonomy" id="3112415"/>
    <lineage>
        <taxon>Bacteria</taxon>
        <taxon>Pseudomonadati</taxon>
        <taxon>Pseudomonadota</taxon>
        <taxon>Gammaproteobacteria</taxon>
        <taxon>Thiotrichales</taxon>
        <taxon>Thiotrichaceae</taxon>
        <taxon>Thiothrix</taxon>
    </lineage>
</organism>
<dbReference type="EMBL" id="JAYMYJ010000050">
    <property type="protein sequence ID" value="MEB4590671.1"/>
    <property type="molecule type" value="Genomic_DNA"/>
</dbReference>
<name>A0ABU6CV23_9GAMM</name>
<dbReference type="EC" id="1.14.13.-" evidence="7"/>
<evidence type="ECO:0000256" key="4">
    <source>
        <dbReference type="ARBA" id="ARBA00023004"/>
    </source>
</evidence>
<dbReference type="InterPro" id="IPR036010">
    <property type="entry name" value="2Fe-2S_ferredoxin-like_sf"/>
</dbReference>
<feature type="domain" description="2Fe-2S ferredoxin-type" evidence="5">
    <location>
        <begin position="3"/>
        <end position="93"/>
    </location>
</feature>
<dbReference type="PROSITE" id="PS51384">
    <property type="entry name" value="FAD_FR"/>
    <property type="match status" value="1"/>
</dbReference>
<dbReference type="GO" id="GO:0016491">
    <property type="term" value="F:oxidoreductase activity"/>
    <property type="evidence" value="ECO:0007669"/>
    <property type="project" value="UniProtKB-KW"/>
</dbReference>
<keyword evidence="4" id="KW-0408">Iron</keyword>
<sequence length="353" mass="38798">MTYEVTIEPTGDAIEVEEGQTLLDAALRAGIYLPHACGHGLCGTCKVDVLDGDIDHGDASPFALMDMERAEGKCLACCATPQSDLTIEADIEEDPDAHNHPVRDFTGVVSKIETLTPRIKAIFIAIENGGMEFQAGHYINLLIPGMEDKPRAFSIASPPSEKNLIELNVALVEGGPGTTWLHNELKVGDEIQFSGPYGRFFVRESAPEPMLFLAGGSGLSSPKSMILDLFEKGETRPVTFIYGARNQNELYYRELFEELAAEHPNFTYLPVLSEEPADSGWQGMRGYVHEAAKVHFDGKFAGNKAYMCGPPPMIDACITTLMQGRLFEKEMFMENFYNQGSQTASKSPLFKNI</sequence>
<accession>A0ABU6CV23</accession>
<dbReference type="InterPro" id="IPR006058">
    <property type="entry name" value="2Fe2S_fd_BS"/>
</dbReference>
<dbReference type="Proteomes" id="UP001308005">
    <property type="component" value="Unassembled WGS sequence"/>
</dbReference>
<evidence type="ECO:0000259" key="5">
    <source>
        <dbReference type="PROSITE" id="PS51085"/>
    </source>
</evidence>
<reference evidence="8" key="1">
    <citation type="submission" date="2023-07" db="EMBL/GenBank/DDBJ databases">
        <title>The carbon used by Thiothrix.</title>
        <authorList>
            <person name="Chen L."/>
        </authorList>
    </citation>
    <scope>NUCLEOTIDE SEQUENCE [LARGE SCALE GENOMIC DNA]</scope>
</reference>
<evidence type="ECO:0000256" key="2">
    <source>
        <dbReference type="ARBA" id="ARBA00022630"/>
    </source>
</evidence>
<dbReference type="SUPFAM" id="SSF54292">
    <property type="entry name" value="2Fe-2S ferredoxin-like"/>
    <property type="match status" value="1"/>
</dbReference>